<evidence type="ECO:0000256" key="7">
    <source>
        <dbReference type="SAM" id="MobiDB-lite"/>
    </source>
</evidence>
<dbReference type="InterPro" id="IPR016032">
    <property type="entry name" value="Sig_transdc_resp-reg_C-effctor"/>
</dbReference>
<evidence type="ECO:0000256" key="2">
    <source>
        <dbReference type="ARBA" id="ARBA00023012"/>
    </source>
</evidence>
<dbReference type="EMBL" id="MQUR01000040">
    <property type="protein sequence ID" value="OLZ64795.1"/>
    <property type="molecule type" value="Genomic_DNA"/>
</dbReference>
<organism evidence="9 10">
    <name type="scientific">Streptomyces amritsarensis</name>
    <dbReference type="NCBI Taxonomy" id="681158"/>
    <lineage>
        <taxon>Bacteria</taxon>
        <taxon>Bacillati</taxon>
        <taxon>Actinomycetota</taxon>
        <taxon>Actinomycetes</taxon>
        <taxon>Kitasatosporales</taxon>
        <taxon>Streptomycetaceae</taxon>
        <taxon>Streptomyces</taxon>
    </lineage>
</organism>
<sequence>MRFGILGPLEVTGAAAPSDGRREHSYAPQAAKLRVVLGTLLIRANEVVSVESLIDELWPDAPPRTATTTLQVYVSHLRKTLQSADPDNGREALATRRPGYLLRVGADALDALVFEDLYRRGHQALQTSDFAGAADLHRRALALWRGPLLSDTPHGPVLEGAAVRLAEARTSALDERIRAELHLGLHRELVAELQELVAEHRMHEEFHTHLMVALYRCGRQAEALRVFTTLRQTLVEELGIEPGPSSSRLQRRILEGDPALARAGGRAAGPSAGPSAGTAGSAGSAGRDPGHDGPPAAVADTAEGAAGAVEAAAGWSAALGALPAADPCFTGRTEELAELERLLRGAPAGGCVAVTGMPGAGKTALAVEAAHRVGDAFPDGRLFLDLRGGAGPGLPSAAGPVLDRLVRAAGGTAAAPADGAAAAPRLLLVLDGVGSETEVRPLLPALRGAVVLLVARRVPAGLPGLRSVLLGPWRRDEAQRLVGLFTGGAGSRAGTFGSAAALDAGPGLGPDTVAEIAELCGRLPLAVRTAAAQLAARPHWTAAVLADRLREEGGRLDVLRTGDVDVRSRLLDAYAACPEPQRRAFRLLSLLPPGRFGARQAAAALDLTEPQASAALEALADERLVAVDRDGCRIPELLRLLAVERLALEDPPEVVRAAAERVCRAYADGAAEPGRVCDTGARGLVRLARTAYGAGLWALTVRLTDALAGWVPDDAEAVYALALDAARRCADRPAQARMRRSLGELAWQYRRVEQADELFSDALELAREAGDEEEAARALVGLAELRLDAGESAQAAALLEPALAALSAPGRTRGRYEASRARALLALAQEGRESARAWFGECLELAGALRDQRLEVYALRSLRALSLPPRGGSGPASRAVEIRPGLWRIDPAAVPANPL</sequence>
<evidence type="ECO:0000313" key="9">
    <source>
        <dbReference type="EMBL" id="OLZ64795.1"/>
    </source>
</evidence>
<keyword evidence="2" id="KW-0902">Two-component regulatory system</keyword>
<evidence type="ECO:0000256" key="4">
    <source>
        <dbReference type="ARBA" id="ARBA00023125"/>
    </source>
</evidence>
<evidence type="ECO:0000256" key="5">
    <source>
        <dbReference type="ARBA" id="ARBA00023163"/>
    </source>
</evidence>
<reference evidence="9 10" key="1">
    <citation type="submission" date="2016-01" db="EMBL/GenBank/DDBJ databases">
        <title>Streptomyces amritsarensis strain MTCC 11845 genome sequencing and assembly.</title>
        <authorList>
            <person name="Sharma D."/>
            <person name="Nair G.R."/>
            <person name="Kaur G."/>
            <person name="Manhas R.K."/>
            <person name="Mayilraj S."/>
        </authorList>
    </citation>
    <scope>NUCLEOTIDE SEQUENCE [LARGE SCALE GENOMIC DNA]</scope>
    <source>
        <strain evidence="9 10">MTCC 11845</strain>
    </source>
</reference>
<evidence type="ECO:0000313" key="10">
    <source>
        <dbReference type="Proteomes" id="UP000187151"/>
    </source>
</evidence>
<dbReference type="InterPro" id="IPR027417">
    <property type="entry name" value="P-loop_NTPase"/>
</dbReference>
<dbReference type="InterPro" id="IPR036388">
    <property type="entry name" value="WH-like_DNA-bd_sf"/>
</dbReference>
<gene>
    <name evidence="9" type="ORF">AVW11_18225</name>
</gene>
<dbReference type="SMART" id="SM01043">
    <property type="entry name" value="BTAD"/>
    <property type="match status" value="1"/>
</dbReference>
<dbReference type="InterPro" id="IPR011990">
    <property type="entry name" value="TPR-like_helical_dom_sf"/>
</dbReference>
<name>A0ABX3G0Q2_9ACTN</name>
<comment type="caution">
    <text evidence="9">The sequence shown here is derived from an EMBL/GenBank/DDBJ whole genome shotgun (WGS) entry which is preliminary data.</text>
</comment>
<comment type="similarity">
    <text evidence="1">Belongs to the AfsR/DnrI/RedD regulatory family.</text>
</comment>
<dbReference type="SUPFAM" id="SSF48452">
    <property type="entry name" value="TPR-like"/>
    <property type="match status" value="2"/>
</dbReference>
<dbReference type="PANTHER" id="PTHR35807">
    <property type="entry name" value="TRANSCRIPTIONAL REGULATOR REDD-RELATED"/>
    <property type="match status" value="1"/>
</dbReference>
<dbReference type="PRINTS" id="PR00364">
    <property type="entry name" value="DISEASERSIST"/>
</dbReference>
<dbReference type="SUPFAM" id="SSF52540">
    <property type="entry name" value="P-loop containing nucleoside triphosphate hydrolases"/>
    <property type="match status" value="1"/>
</dbReference>
<dbReference type="PROSITE" id="PS51755">
    <property type="entry name" value="OMPR_PHOB"/>
    <property type="match status" value="1"/>
</dbReference>
<dbReference type="CDD" id="cd15831">
    <property type="entry name" value="BTAD"/>
    <property type="match status" value="1"/>
</dbReference>
<feature type="DNA-binding region" description="OmpR/PhoB-type" evidence="6">
    <location>
        <begin position="1"/>
        <end position="104"/>
    </location>
</feature>
<feature type="compositionally biased region" description="Low complexity" evidence="7">
    <location>
        <begin position="261"/>
        <end position="287"/>
    </location>
</feature>
<dbReference type="Pfam" id="PF00486">
    <property type="entry name" value="Trans_reg_C"/>
    <property type="match status" value="1"/>
</dbReference>
<dbReference type="SUPFAM" id="SSF46894">
    <property type="entry name" value="C-terminal effector domain of the bipartite response regulators"/>
    <property type="match status" value="1"/>
</dbReference>
<dbReference type="Proteomes" id="UP000187151">
    <property type="component" value="Unassembled WGS sequence"/>
</dbReference>
<accession>A0ABX3G0Q2</accession>
<keyword evidence="10" id="KW-1185">Reference proteome</keyword>
<feature type="region of interest" description="Disordered" evidence="7">
    <location>
        <begin position="261"/>
        <end position="298"/>
    </location>
</feature>
<keyword evidence="4 6" id="KW-0238">DNA-binding</keyword>
<proteinExistence type="inferred from homology"/>
<dbReference type="InterPro" id="IPR005158">
    <property type="entry name" value="BTAD"/>
</dbReference>
<dbReference type="Gene3D" id="3.40.50.300">
    <property type="entry name" value="P-loop containing nucleotide triphosphate hydrolases"/>
    <property type="match status" value="1"/>
</dbReference>
<evidence type="ECO:0000256" key="3">
    <source>
        <dbReference type="ARBA" id="ARBA00023015"/>
    </source>
</evidence>
<evidence type="ECO:0000259" key="8">
    <source>
        <dbReference type="PROSITE" id="PS51755"/>
    </source>
</evidence>
<dbReference type="Gene3D" id="1.25.40.10">
    <property type="entry name" value="Tetratricopeptide repeat domain"/>
    <property type="match status" value="2"/>
</dbReference>
<feature type="domain" description="OmpR/PhoB-type" evidence="8">
    <location>
        <begin position="1"/>
        <end position="104"/>
    </location>
</feature>
<dbReference type="PANTHER" id="PTHR35807:SF1">
    <property type="entry name" value="TRANSCRIPTIONAL REGULATOR REDD"/>
    <property type="match status" value="1"/>
</dbReference>
<evidence type="ECO:0000256" key="1">
    <source>
        <dbReference type="ARBA" id="ARBA00005820"/>
    </source>
</evidence>
<keyword evidence="3" id="KW-0805">Transcription regulation</keyword>
<dbReference type="RefSeq" id="WP_076044756.1">
    <property type="nucleotide sequence ID" value="NZ_MQUR01000040.1"/>
</dbReference>
<protein>
    <recommendedName>
        <fullName evidence="8">OmpR/PhoB-type domain-containing protein</fullName>
    </recommendedName>
</protein>
<dbReference type="InterPro" id="IPR001867">
    <property type="entry name" value="OmpR/PhoB-type_DNA-bd"/>
</dbReference>
<dbReference type="Pfam" id="PF03704">
    <property type="entry name" value="BTAD"/>
    <property type="match status" value="1"/>
</dbReference>
<evidence type="ECO:0000256" key="6">
    <source>
        <dbReference type="PROSITE-ProRule" id="PRU01091"/>
    </source>
</evidence>
<keyword evidence="5" id="KW-0804">Transcription</keyword>
<dbReference type="SMART" id="SM00862">
    <property type="entry name" value="Trans_reg_C"/>
    <property type="match status" value="1"/>
</dbReference>
<dbReference type="Gene3D" id="1.10.10.10">
    <property type="entry name" value="Winged helix-like DNA-binding domain superfamily/Winged helix DNA-binding domain"/>
    <property type="match status" value="1"/>
</dbReference>
<dbReference type="InterPro" id="IPR051677">
    <property type="entry name" value="AfsR-DnrI-RedD_regulator"/>
</dbReference>